<dbReference type="KEGG" id="dtm:BJL86_2012"/>
<evidence type="ECO:0000313" key="3">
    <source>
        <dbReference type="EMBL" id="ANI92779.1"/>
    </source>
</evidence>
<dbReference type="InterPro" id="IPR016166">
    <property type="entry name" value="FAD-bd_PCMH"/>
</dbReference>
<dbReference type="InterPro" id="IPR006094">
    <property type="entry name" value="Oxid_FAD_bind_N"/>
</dbReference>
<evidence type="ECO:0000313" key="4">
    <source>
        <dbReference type="Proteomes" id="UP000186104"/>
    </source>
</evidence>
<dbReference type="STRING" id="499555.BJL86_2012"/>
<dbReference type="GO" id="GO:0071949">
    <property type="term" value="F:FAD binding"/>
    <property type="evidence" value="ECO:0007669"/>
    <property type="project" value="InterPro"/>
</dbReference>
<dbReference type="OrthoDB" id="9800184at2"/>
<evidence type="ECO:0000259" key="2">
    <source>
        <dbReference type="PROSITE" id="PS51387"/>
    </source>
</evidence>
<dbReference type="Gene3D" id="3.30.70.2520">
    <property type="match status" value="1"/>
</dbReference>
<name>A0A173LMC1_9ACTN</name>
<keyword evidence="1" id="KW-0560">Oxidoreductase</keyword>
<dbReference type="PROSITE" id="PS51387">
    <property type="entry name" value="FAD_PCMH"/>
    <property type="match status" value="1"/>
</dbReference>
<dbReference type="Pfam" id="PF04030">
    <property type="entry name" value="ALO"/>
    <property type="match status" value="1"/>
</dbReference>
<dbReference type="PANTHER" id="PTHR43762">
    <property type="entry name" value="L-GULONOLACTONE OXIDASE"/>
    <property type="match status" value="1"/>
</dbReference>
<dbReference type="AlphaFoldDB" id="A0A173LMC1"/>
<dbReference type="GO" id="GO:0016020">
    <property type="term" value="C:membrane"/>
    <property type="evidence" value="ECO:0007669"/>
    <property type="project" value="InterPro"/>
</dbReference>
<dbReference type="Pfam" id="PF01565">
    <property type="entry name" value="FAD_binding_4"/>
    <property type="match status" value="1"/>
</dbReference>
<dbReference type="InterPro" id="IPR016169">
    <property type="entry name" value="FAD-bd_PCMH_sub2"/>
</dbReference>
<dbReference type="RefSeq" id="WP_067472302.1">
    <property type="nucleotide sequence ID" value="NZ_CP015961.1"/>
</dbReference>
<dbReference type="InterPro" id="IPR016171">
    <property type="entry name" value="Vanillyl_alc_oxidase_C-sub2"/>
</dbReference>
<dbReference type="NCBIfam" id="TIGR01679">
    <property type="entry name" value="bact_FAD_ox"/>
    <property type="match status" value="1"/>
</dbReference>
<dbReference type="InterPro" id="IPR007173">
    <property type="entry name" value="ALO_C"/>
</dbReference>
<dbReference type="InterPro" id="IPR010031">
    <property type="entry name" value="FAD_lactone_oxidase-like"/>
</dbReference>
<gene>
    <name evidence="3" type="ORF">BJL86_2012</name>
</gene>
<dbReference type="InterPro" id="IPR016167">
    <property type="entry name" value="FAD-bd_PCMH_sub1"/>
</dbReference>
<dbReference type="PIRSF" id="PIRSF000136">
    <property type="entry name" value="LGO_GLO"/>
    <property type="match status" value="1"/>
</dbReference>
<dbReference type="SUPFAM" id="SSF56176">
    <property type="entry name" value="FAD-binding/transporter-associated domain-like"/>
    <property type="match status" value="1"/>
</dbReference>
<accession>A0A173LMC1</accession>
<dbReference type="Gene3D" id="1.10.45.10">
    <property type="entry name" value="Vanillyl-alcohol Oxidase, Chain A, domain 4"/>
    <property type="match status" value="1"/>
</dbReference>
<dbReference type="PANTHER" id="PTHR43762:SF1">
    <property type="entry name" value="D-ARABINONO-1,4-LACTONE OXIDASE"/>
    <property type="match status" value="1"/>
</dbReference>
<keyword evidence="4" id="KW-1185">Reference proteome</keyword>
<dbReference type="GO" id="GO:0003885">
    <property type="term" value="F:D-arabinono-1,4-lactone oxidase activity"/>
    <property type="evidence" value="ECO:0007669"/>
    <property type="project" value="InterPro"/>
</dbReference>
<organism evidence="3 4">
    <name type="scientific">Dietzia timorensis</name>
    <dbReference type="NCBI Taxonomy" id="499555"/>
    <lineage>
        <taxon>Bacteria</taxon>
        <taxon>Bacillati</taxon>
        <taxon>Actinomycetota</taxon>
        <taxon>Actinomycetes</taxon>
        <taxon>Mycobacteriales</taxon>
        <taxon>Dietziaceae</taxon>
        <taxon>Dietzia</taxon>
    </lineage>
</organism>
<sequence>MTEATWRNWGRTVESTPTESVFPTTTAEIARIVQRAADSGTSLKTVGAGHSFSACAATEGIQLSLDNLAGVKAVTPVYGPDGEPAGADVTLWAGTRLRDAGPLLWELGLAQENLGDIDEQSIAGSISTGTHGTGAGFGSIHTTVTALQIVTGTGEILDCDAQQNPELFAAARVSLGALGVLSCVTVRCVPAFALESTERPSTLDEVTGDLEGFLRDGDHVEFFWFPHTDLIEVKQNTRIPASSELRPKSAFALKRGELLTNNAFGMLCRTVARRPGLTKHANAISGRLMGKSTYSDRSYKVFSSTRNVRFREIEYGVPIADAAEVLAELRSFFDAAEFPTPFPIEVRAVRADDAPLSSAHGRDSVYFSVHQYVGMDAEPIFDHVESVFRAAGGRPHWGKMHSLTVDELSRLYPRYDDFVAVRDSVDPERVFRNEYTEKVLPA</sequence>
<dbReference type="EMBL" id="CP015961">
    <property type="protein sequence ID" value="ANI92779.1"/>
    <property type="molecule type" value="Genomic_DNA"/>
</dbReference>
<dbReference type="Gene3D" id="3.30.465.10">
    <property type="match status" value="1"/>
</dbReference>
<dbReference type="Proteomes" id="UP000186104">
    <property type="component" value="Chromosome"/>
</dbReference>
<evidence type="ECO:0000256" key="1">
    <source>
        <dbReference type="ARBA" id="ARBA00023002"/>
    </source>
</evidence>
<dbReference type="Gene3D" id="3.30.43.10">
    <property type="entry name" value="Uridine Diphospho-n-acetylenolpyruvylglucosamine Reductase, domain 2"/>
    <property type="match status" value="1"/>
</dbReference>
<dbReference type="InterPro" id="IPR036318">
    <property type="entry name" value="FAD-bd_PCMH-like_sf"/>
</dbReference>
<feature type="domain" description="FAD-binding PCMH-type" evidence="2">
    <location>
        <begin position="13"/>
        <end position="191"/>
    </location>
</feature>
<proteinExistence type="predicted"/>
<protein>
    <submittedName>
        <fullName evidence="3">L-gulono-1,4-lactone dehydrogenase</fullName>
    </submittedName>
</protein>
<reference evidence="3 4" key="1">
    <citation type="submission" date="2016-06" db="EMBL/GenBank/DDBJ databases">
        <title>Complete genome sequence of a saline-alkali tolerant type strain Dietzia timorensis ID05-A0528T.</title>
        <authorList>
            <person name="Wu X."/>
        </authorList>
    </citation>
    <scope>NUCLEOTIDE SEQUENCE [LARGE SCALE GENOMIC DNA]</scope>
    <source>
        <strain evidence="3 4">ID05-A0528</strain>
    </source>
</reference>